<reference evidence="3" key="1">
    <citation type="journal article" date="2020" name="Stud. Mycol.">
        <title>101 Dothideomycetes genomes: a test case for predicting lifestyles and emergence of pathogens.</title>
        <authorList>
            <person name="Haridas S."/>
            <person name="Albert R."/>
            <person name="Binder M."/>
            <person name="Bloem J."/>
            <person name="Labutti K."/>
            <person name="Salamov A."/>
            <person name="Andreopoulos B."/>
            <person name="Baker S."/>
            <person name="Barry K."/>
            <person name="Bills G."/>
            <person name="Bluhm B."/>
            <person name="Cannon C."/>
            <person name="Castanera R."/>
            <person name="Culley D."/>
            <person name="Daum C."/>
            <person name="Ezra D."/>
            <person name="Gonzalez J."/>
            <person name="Henrissat B."/>
            <person name="Kuo A."/>
            <person name="Liang C."/>
            <person name="Lipzen A."/>
            <person name="Lutzoni F."/>
            <person name="Magnuson J."/>
            <person name="Mondo S."/>
            <person name="Nolan M."/>
            <person name="Ohm R."/>
            <person name="Pangilinan J."/>
            <person name="Park H.-J."/>
            <person name="Ramirez L."/>
            <person name="Alfaro M."/>
            <person name="Sun H."/>
            <person name="Tritt A."/>
            <person name="Yoshinaga Y."/>
            <person name="Zwiers L.-H."/>
            <person name="Turgeon B."/>
            <person name="Goodwin S."/>
            <person name="Spatafora J."/>
            <person name="Crous P."/>
            <person name="Grigoriev I."/>
        </authorList>
    </citation>
    <scope>NUCLEOTIDE SEQUENCE</scope>
    <source>
        <strain evidence="3">CBS 101060</strain>
    </source>
</reference>
<dbReference type="Gene3D" id="2.30.110.10">
    <property type="entry name" value="Electron Transport, Fmn-binding Protein, Chain A"/>
    <property type="match status" value="1"/>
</dbReference>
<dbReference type="GO" id="GO:0005634">
    <property type="term" value="C:nucleus"/>
    <property type="evidence" value="ECO:0007669"/>
    <property type="project" value="TreeGrafter"/>
</dbReference>
<feature type="domain" description="Pyridoxamine 5'-phosphate oxidase N-terminal" evidence="2">
    <location>
        <begin position="23"/>
        <end position="160"/>
    </location>
</feature>
<comment type="caution">
    <text evidence="3">The sequence shown here is derived from an EMBL/GenBank/DDBJ whole genome shotgun (WGS) entry which is preliminary data.</text>
</comment>
<dbReference type="SUPFAM" id="SSF50475">
    <property type="entry name" value="FMN-binding split barrel"/>
    <property type="match status" value="1"/>
</dbReference>
<dbReference type="AlphaFoldDB" id="A0A9P4VM37"/>
<keyword evidence="4" id="KW-1185">Reference proteome</keyword>
<sequence>MPTLPEIDTNAPPAHPTESSSSLPEEVIQCLQNARFLHLATCRSQIPHISLMNYTYLPSTPWSSQPTIIMTTPPSSQKTSNLFENPRVSLLVHDWVSHRPPTLSAVEGGSPIGRATSPARSSLHNLLAGFNSAALSRISVTINGLAEILEAGGEIEKWCKSRHLENNTFEGDGGAGFGSSLFGGGQEELGDGGRGSWVEPEEVRVVVVKIKDGRISDWKGGLKDFVIEISESSRDGTGTVNGL</sequence>
<dbReference type="GO" id="GO:0005737">
    <property type="term" value="C:cytoplasm"/>
    <property type="evidence" value="ECO:0007669"/>
    <property type="project" value="TreeGrafter"/>
</dbReference>
<name>A0A9P4VM37_9PEZI</name>
<evidence type="ECO:0000313" key="3">
    <source>
        <dbReference type="EMBL" id="KAF2834267.1"/>
    </source>
</evidence>
<dbReference type="InterPro" id="IPR011576">
    <property type="entry name" value="Pyridox_Oxase_N"/>
</dbReference>
<dbReference type="OrthoDB" id="5300823at2759"/>
<dbReference type="PANTHER" id="PTHR28040:SF1">
    <property type="entry name" value="PYRIDOXAMINE 5'-PHOSPHATE OXIDASE YLR456W HOMOLOG-RELATED"/>
    <property type="match status" value="1"/>
</dbReference>
<dbReference type="InterPro" id="IPR052841">
    <property type="entry name" value="PMP_oxidase-like"/>
</dbReference>
<evidence type="ECO:0000313" key="4">
    <source>
        <dbReference type="Proteomes" id="UP000799429"/>
    </source>
</evidence>
<accession>A0A9P4VM37</accession>
<dbReference type="Proteomes" id="UP000799429">
    <property type="component" value="Unassembled WGS sequence"/>
</dbReference>
<dbReference type="EMBL" id="MU006122">
    <property type="protein sequence ID" value="KAF2834267.1"/>
    <property type="molecule type" value="Genomic_DNA"/>
</dbReference>
<evidence type="ECO:0000259" key="2">
    <source>
        <dbReference type="Pfam" id="PF01243"/>
    </source>
</evidence>
<dbReference type="PANTHER" id="PTHR28040">
    <property type="entry name" value="PYRIDOXAMINE 5'-PHOSPHATE OXIDASE YLR456W HOMOLOG-RELATED"/>
    <property type="match status" value="1"/>
</dbReference>
<evidence type="ECO:0000256" key="1">
    <source>
        <dbReference type="SAM" id="MobiDB-lite"/>
    </source>
</evidence>
<gene>
    <name evidence="3" type="ORF">M501DRAFT_1035451</name>
</gene>
<proteinExistence type="predicted"/>
<feature type="region of interest" description="Disordered" evidence="1">
    <location>
        <begin position="1"/>
        <end position="23"/>
    </location>
</feature>
<dbReference type="Pfam" id="PF01243">
    <property type="entry name" value="PNPOx_N"/>
    <property type="match status" value="1"/>
</dbReference>
<organism evidence="3 4">
    <name type="scientific">Patellaria atrata CBS 101060</name>
    <dbReference type="NCBI Taxonomy" id="1346257"/>
    <lineage>
        <taxon>Eukaryota</taxon>
        <taxon>Fungi</taxon>
        <taxon>Dikarya</taxon>
        <taxon>Ascomycota</taxon>
        <taxon>Pezizomycotina</taxon>
        <taxon>Dothideomycetes</taxon>
        <taxon>Dothideomycetes incertae sedis</taxon>
        <taxon>Patellariales</taxon>
        <taxon>Patellariaceae</taxon>
        <taxon>Patellaria</taxon>
    </lineage>
</organism>
<dbReference type="InterPro" id="IPR012349">
    <property type="entry name" value="Split_barrel_FMN-bd"/>
</dbReference>
<protein>
    <recommendedName>
        <fullName evidence="2">Pyridoxamine 5'-phosphate oxidase N-terminal domain-containing protein</fullName>
    </recommendedName>
</protein>